<dbReference type="Pfam" id="PF00107">
    <property type="entry name" value="ADH_zinc_N"/>
    <property type="match status" value="1"/>
</dbReference>
<evidence type="ECO:0000259" key="1">
    <source>
        <dbReference type="SMART" id="SM00829"/>
    </source>
</evidence>
<organism evidence="2 3">
    <name type="scientific">Paraconiothyrium brasiliense</name>
    <dbReference type="NCBI Taxonomy" id="300254"/>
    <lineage>
        <taxon>Eukaryota</taxon>
        <taxon>Fungi</taxon>
        <taxon>Dikarya</taxon>
        <taxon>Ascomycota</taxon>
        <taxon>Pezizomycotina</taxon>
        <taxon>Dothideomycetes</taxon>
        <taxon>Pleosporomycetidae</taxon>
        <taxon>Pleosporales</taxon>
        <taxon>Massarineae</taxon>
        <taxon>Didymosphaeriaceae</taxon>
        <taxon>Paraconiothyrium</taxon>
    </lineage>
</organism>
<comment type="caution">
    <text evidence="2">The sequence shown here is derived from an EMBL/GenBank/DDBJ whole genome shotgun (WGS) entry which is preliminary data.</text>
</comment>
<dbReference type="Gene3D" id="3.90.180.10">
    <property type="entry name" value="Medium-chain alcohol dehydrogenases, catalytic domain"/>
    <property type="match status" value="1"/>
</dbReference>
<dbReference type="InterPro" id="IPR013154">
    <property type="entry name" value="ADH-like_N"/>
</dbReference>
<dbReference type="SMART" id="SM00829">
    <property type="entry name" value="PKS_ER"/>
    <property type="match status" value="1"/>
</dbReference>
<accession>A0ABR3QH63</accession>
<reference evidence="2 3" key="1">
    <citation type="submission" date="2024-02" db="EMBL/GenBank/DDBJ databases">
        <title>De novo assembly and annotation of 12 fungi associated with fruit tree decline syndrome in Ontario, Canada.</title>
        <authorList>
            <person name="Sulman M."/>
            <person name="Ellouze W."/>
            <person name="Ilyukhin E."/>
        </authorList>
    </citation>
    <scope>NUCLEOTIDE SEQUENCE [LARGE SCALE GENOMIC DNA]</scope>
    <source>
        <strain evidence="2 3">M42-189</strain>
    </source>
</reference>
<dbReference type="InterPro" id="IPR036291">
    <property type="entry name" value="NAD(P)-bd_dom_sf"/>
</dbReference>
<dbReference type="Gene3D" id="3.40.50.720">
    <property type="entry name" value="NAD(P)-binding Rossmann-like Domain"/>
    <property type="match status" value="1"/>
</dbReference>
<dbReference type="CDD" id="cd08267">
    <property type="entry name" value="MDR1"/>
    <property type="match status" value="1"/>
</dbReference>
<dbReference type="InterPro" id="IPR011032">
    <property type="entry name" value="GroES-like_sf"/>
</dbReference>
<keyword evidence="3" id="KW-1185">Reference proteome</keyword>
<evidence type="ECO:0000313" key="2">
    <source>
        <dbReference type="EMBL" id="KAL1591504.1"/>
    </source>
</evidence>
<dbReference type="SUPFAM" id="SSF51735">
    <property type="entry name" value="NAD(P)-binding Rossmann-fold domains"/>
    <property type="match status" value="1"/>
</dbReference>
<sequence length="225" mass="23809">MGPVERNLYLFSSVPKPKPSDTEVVVEVFSTTVNPIDYKILELDLISKLALRSPVTPGLDFSGRIVEVGSAADHLKPRDVVFGSCNGVFGHGALAHFVQVSQDTVALAPQDAKADDLAAIAIVGMTTLQALRPYVKAGDKVFVNGGSGGTGVMAIQVARELGCNVTASCSSANVELCKSLGAVEVLDYTQADIIEQLNGRETRFDVIIDTVGSPSNLYGTAHRYL</sequence>
<dbReference type="InterPro" id="IPR013149">
    <property type="entry name" value="ADH-like_C"/>
</dbReference>
<dbReference type="InterPro" id="IPR020843">
    <property type="entry name" value="ER"/>
</dbReference>
<feature type="domain" description="Enoyl reductase (ER)" evidence="1">
    <location>
        <begin position="5"/>
        <end position="225"/>
    </location>
</feature>
<dbReference type="SUPFAM" id="SSF50129">
    <property type="entry name" value="GroES-like"/>
    <property type="match status" value="1"/>
</dbReference>
<dbReference type="InterPro" id="IPR050700">
    <property type="entry name" value="YIM1/Zinc_Alcohol_DH_Fams"/>
</dbReference>
<protein>
    <recommendedName>
        <fullName evidence="1">Enoyl reductase (ER) domain-containing protein</fullName>
    </recommendedName>
</protein>
<name>A0ABR3QH63_9PLEO</name>
<dbReference type="PANTHER" id="PTHR11695">
    <property type="entry name" value="ALCOHOL DEHYDROGENASE RELATED"/>
    <property type="match status" value="1"/>
</dbReference>
<proteinExistence type="predicted"/>
<gene>
    <name evidence="2" type="ORF">SLS60_011896</name>
</gene>
<dbReference type="Proteomes" id="UP001521785">
    <property type="component" value="Unassembled WGS sequence"/>
</dbReference>
<evidence type="ECO:0000313" key="3">
    <source>
        <dbReference type="Proteomes" id="UP001521785"/>
    </source>
</evidence>
<dbReference type="PANTHER" id="PTHR11695:SF294">
    <property type="entry name" value="RETICULON-4-INTERACTING PROTEIN 1, MITOCHONDRIAL"/>
    <property type="match status" value="1"/>
</dbReference>
<dbReference type="Pfam" id="PF08240">
    <property type="entry name" value="ADH_N"/>
    <property type="match status" value="1"/>
</dbReference>
<dbReference type="EMBL" id="JAKJXO020000025">
    <property type="protein sequence ID" value="KAL1591504.1"/>
    <property type="molecule type" value="Genomic_DNA"/>
</dbReference>